<dbReference type="EMBL" id="CAEZSV010000063">
    <property type="protein sequence ID" value="CAB4551296.1"/>
    <property type="molecule type" value="Genomic_DNA"/>
</dbReference>
<dbReference type="InterPro" id="IPR050129">
    <property type="entry name" value="Zn_alcohol_dh"/>
</dbReference>
<gene>
    <name evidence="4" type="ORF">UFOPK1506_00464</name>
</gene>
<dbReference type="PANTHER" id="PTHR43401">
    <property type="entry name" value="L-THREONINE 3-DEHYDROGENASE"/>
    <property type="match status" value="1"/>
</dbReference>
<dbReference type="PANTHER" id="PTHR43401:SF2">
    <property type="entry name" value="L-THREONINE 3-DEHYDROGENASE"/>
    <property type="match status" value="1"/>
</dbReference>
<keyword evidence="1" id="KW-0560">Oxidoreductase</keyword>
<dbReference type="Gene3D" id="3.90.180.10">
    <property type="entry name" value="Medium-chain alcohol dehydrogenases, catalytic domain"/>
    <property type="match status" value="1"/>
</dbReference>
<evidence type="ECO:0000259" key="2">
    <source>
        <dbReference type="Pfam" id="PF00107"/>
    </source>
</evidence>
<protein>
    <submittedName>
        <fullName evidence="4">Unannotated protein</fullName>
    </submittedName>
</protein>
<reference evidence="4" key="1">
    <citation type="submission" date="2020-05" db="EMBL/GenBank/DDBJ databases">
        <authorList>
            <person name="Chiriac C."/>
            <person name="Salcher M."/>
            <person name="Ghai R."/>
            <person name="Kavagutti S V."/>
        </authorList>
    </citation>
    <scope>NUCLEOTIDE SEQUENCE</scope>
</reference>
<dbReference type="InterPro" id="IPR013154">
    <property type="entry name" value="ADH-like_N"/>
</dbReference>
<dbReference type="SUPFAM" id="SSF50129">
    <property type="entry name" value="GroES-like"/>
    <property type="match status" value="1"/>
</dbReference>
<dbReference type="InterPro" id="IPR013149">
    <property type="entry name" value="ADH-like_C"/>
</dbReference>
<dbReference type="Pfam" id="PF00107">
    <property type="entry name" value="ADH_zinc_N"/>
    <property type="match status" value="1"/>
</dbReference>
<evidence type="ECO:0000259" key="3">
    <source>
        <dbReference type="Pfam" id="PF08240"/>
    </source>
</evidence>
<dbReference type="AlphaFoldDB" id="A0A6J6CJ03"/>
<feature type="domain" description="Alcohol dehydrogenase-like N-terminal" evidence="3">
    <location>
        <begin position="25"/>
        <end position="133"/>
    </location>
</feature>
<dbReference type="InterPro" id="IPR036291">
    <property type="entry name" value="NAD(P)-bd_dom_sf"/>
</dbReference>
<sequence>MRAARFHGAKDLRIEDVPDPSVPNGHTLVRMERVGICGTDLEEYLIGPVIIPKHRTPMIIGHEYLGRVIEDPLGKLKPGTLVVPDGIVGCGNCYHCDRHEEGICKSYECIGLTCDGGMAELMATDPTRWIEVPSHVSADVAVFAEPMSVAVRALNKVPFIPGTKIAVTGGGTVGLLIAQVARSFGAAQVVVYEPNPVRQAVAQSLGFETLNPLNEKEWAHYDEFDSLLECSGVKGTTAKSLDKIRNAGTLVLVGFRPEEESFHLLNFVLSEKRILGTAAHMWDVDVAAAIALLAGNSIDTKPLLTDVIALDEVVSKGFDRLLNDKNAFKIVVDTTR</sequence>
<organism evidence="4">
    <name type="scientific">freshwater metagenome</name>
    <dbReference type="NCBI Taxonomy" id="449393"/>
    <lineage>
        <taxon>unclassified sequences</taxon>
        <taxon>metagenomes</taxon>
        <taxon>ecological metagenomes</taxon>
    </lineage>
</organism>
<dbReference type="Gene3D" id="3.40.50.720">
    <property type="entry name" value="NAD(P)-binding Rossmann-like Domain"/>
    <property type="match status" value="1"/>
</dbReference>
<proteinExistence type="predicted"/>
<feature type="domain" description="Alcohol dehydrogenase-like C-terminal" evidence="2">
    <location>
        <begin position="173"/>
        <end position="292"/>
    </location>
</feature>
<name>A0A6J6CJ03_9ZZZZ</name>
<dbReference type="InterPro" id="IPR011032">
    <property type="entry name" value="GroES-like_sf"/>
</dbReference>
<dbReference type="GO" id="GO:0016491">
    <property type="term" value="F:oxidoreductase activity"/>
    <property type="evidence" value="ECO:0007669"/>
    <property type="project" value="UniProtKB-KW"/>
</dbReference>
<dbReference type="Pfam" id="PF08240">
    <property type="entry name" value="ADH_N"/>
    <property type="match status" value="1"/>
</dbReference>
<accession>A0A6J6CJ03</accession>
<dbReference type="SUPFAM" id="SSF51735">
    <property type="entry name" value="NAD(P)-binding Rossmann-fold domains"/>
    <property type="match status" value="1"/>
</dbReference>
<evidence type="ECO:0000256" key="1">
    <source>
        <dbReference type="ARBA" id="ARBA00023002"/>
    </source>
</evidence>
<evidence type="ECO:0000313" key="4">
    <source>
        <dbReference type="EMBL" id="CAB4551296.1"/>
    </source>
</evidence>